<gene>
    <name evidence="1" type="ORF">BJ982_003860</name>
</gene>
<evidence type="ECO:0000313" key="2">
    <source>
        <dbReference type="Proteomes" id="UP000542210"/>
    </source>
</evidence>
<sequence length="239" mass="27792">MRELLETPPDDLDAAAHLMRTYGLLFAFEFQEIHQSLRLDHEDEIAAIPTEEEHRDRFRSGSGFHREEVSFHIRLAQRAVQTWLACQEEGGLERVVEPDVSDERLRFLQQLNSDKPFLWPESLNALRKLEIELRLSDLKDTMNGALRKFSVGLGDLSDRWPTIFSVSFLQLYNHLAEGTPVKRCTNEPCGRPFVRQRGRAEYGQYRSEGVKYCSRECARAQAQRELRRRRRAAQQHPGA</sequence>
<comment type="caution">
    <text evidence="1">The sequence shown here is derived from an EMBL/GenBank/DDBJ whole genome shotgun (WGS) entry which is preliminary data.</text>
</comment>
<evidence type="ECO:0000313" key="1">
    <source>
        <dbReference type="EMBL" id="MBB4702316.1"/>
    </source>
</evidence>
<dbReference type="RefSeq" id="WP_203959496.1">
    <property type="nucleotide sequence ID" value="NZ_BOOV01000048.1"/>
</dbReference>
<dbReference type="EMBL" id="JACHND010000001">
    <property type="protein sequence ID" value="MBB4702316.1"/>
    <property type="molecule type" value="Genomic_DNA"/>
</dbReference>
<organism evidence="1 2">
    <name type="scientific">Sphaerisporangium siamense</name>
    <dbReference type="NCBI Taxonomy" id="795645"/>
    <lineage>
        <taxon>Bacteria</taxon>
        <taxon>Bacillati</taxon>
        <taxon>Actinomycetota</taxon>
        <taxon>Actinomycetes</taxon>
        <taxon>Streptosporangiales</taxon>
        <taxon>Streptosporangiaceae</taxon>
        <taxon>Sphaerisporangium</taxon>
    </lineage>
</organism>
<accession>A0A7W7D931</accession>
<reference evidence="1 2" key="1">
    <citation type="submission" date="2020-08" db="EMBL/GenBank/DDBJ databases">
        <title>Sequencing the genomes of 1000 actinobacteria strains.</title>
        <authorList>
            <person name="Klenk H.-P."/>
        </authorList>
    </citation>
    <scope>NUCLEOTIDE SEQUENCE [LARGE SCALE GENOMIC DNA]</scope>
    <source>
        <strain evidence="1 2">DSM 45784</strain>
    </source>
</reference>
<dbReference type="AlphaFoldDB" id="A0A7W7D931"/>
<proteinExistence type="predicted"/>
<protein>
    <recommendedName>
        <fullName evidence="3">CGNR zinc finger domain-containing protein</fullName>
    </recommendedName>
</protein>
<keyword evidence="2" id="KW-1185">Reference proteome</keyword>
<evidence type="ECO:0008006" key="3">
    <source>
        <dbReference type="Google" id="ProtNLM"/>
    </source>
</evidence>
<name>A0A7W7D931_9ACTN</name>
<dbReference type="Proteomes" id="UP000542210">
    <property type="component" value="Unassembled WGS sequence"/>
</dbReference>